<dbReference type="InterPro" id="IPR024465">
    <property type="entry name" value="DUF2399"/>
</dbReference>
<evidence type="ECO:0000313" key="3">
    <source>
        <dbReference type="Proteomes" id="UP000595636"/>
    </source>
</evidence>
<dbReference type="Proteomes" id="UP000595636">
    <property type="component" value="Chromosome"/>
</dbReference>
<reference evidence="2 3" key="1">
    <citation type="submission" date="2020-12" db="EMBL/GenBank/DDBJ databases">
        <title>A novel species.</title>
        <authorList>
            <person name="Li K."/>
        </authorList>
    </citation>
    <scope>NUCLEOTIDE SEQUENCE [LARGE SCALE GENOMIC DNA]</scope>
    <source>
        <strain evidence="2 3">ZYC-3</strain>
    </source>
</reference>
<protein>
    <submittedName>
        <fullName evidence="2">DUF2399 domain-containing protein</fullName>
    </submittedName>
</protein>
<feature type="domain" description="DUF2399" evidence="1">
    <location>
        <begin position="41"/>
        <end position="171"/>
    </location>
</feature>
<evidence type="ECO:0000313" key="2">
    <source>
        <dbReference type="EMBL" id="QQM43679.1"/>
    </source>
</evidence>
<sequence>MGAHVVEDSRLNPSSPGYVLRDIAPGGLVRVVVPGGLVRLPPATRVIVCENPSVLEAATDELIPDCPALICTDGMPSNTALDLVAGLAAATDEITVRADIDDAGFVVVDQLLTAAPAATTWRYDVGTYLGHLGMTITGHQSVGMDTLRDLYEEHRVSIHEVALLTTLIDDLSHPRSW</sequence>
<proteinExistence type="predicted"/>
<dbReference type="RefSeq" id="WP_200398606.1">
    <property type="nucleotide sequence ID" value="NZ_CP066831.1"/>
</dbReference>
<dbReference type="AlphaFoldDB" id="A0A7T7REI0"/>
<name>A0A7T7REI0_9ACTN</name>
<evidence type="ECO:0000259" key="1">
    <source>
        <dbReference type="Pfam" id="PF09664"/>
    </source>
</evidence>
<gene>
    <name evidence="2" type="ORF">JEQ17_32715</name>
</gene>
<accession>A0A7T7REI0</accession>
<dbReference type="KEGG" id="slf:JEQ17_32715"/>
<dbReference type="Pfam" id="PF09664">
    <property type="entry name" value="DUF2399"/>
    <property type="match status" value="1"/>
</dbReference>
<keyword evidence="3" id="KW-1185">Reference proteome</keyword>
<organism evidence="2 3">
    <name type="scientific">Streptomyces liliifuscus</name>
    <dbReference type="NCBI Taxonomy" id="2797636"/>
    <lineage>
        <taxon>Bacteria</taxon>
        <taxon>Bacillati</taxon>
        <taxon>Actinomycetota</taxon>
        <taxon>Actinomycetes</taxon>
        <taxon>Kitasatosporales</taxon>
        <taxon>Streptomycetaceae</taxon>
        <taxon>Streptomyces</taxon>
    </lineage>
</organism>
<dbReference type="EMBL" id="CP066831">
    <property type="protein sequence ID" value="QQM43679.1"/>
    <property type="molecule type" value="Genomic_DNA"/>
</dbReference>